<dbReference type="InterPro" id="IPR057495">
    <property type="entry name" value="AAA_lid_BCS1"/>
</dbReference>
<dbReference type="OrthoDB" id="10251412at2759"/>
<feature type="region of interest" description="Disordered" evidence="13">
    <location>
        <begin position="477"/>
        <end position="518"/>
    </location>
</feature>
<evidence type="ECO:0000256" key="8">
    <source>
        <dbReference type="ARBA" id="ARBA00022989"/>
    </source>
</evidence>
<keyword evidence="8 14" id="KW-1133">Transmembrane helix</keyword>
<feature type="region of interest" description="Disordered" evidence="13">
    <location>
        <begin position="362"/>
        <end position="389"/>
    </location>
</feature>
<dbReference type="InterPro" id="IPR050747">
    <property type="entry name" value="Mitochondrial_chaperone_BCS1"/>
</dbReference>
<dbReference type="SMART" id="SM00382">
    <property type="entry name" value="AAA"/>
    <property type="match status" value="1"/>
</dbReference>
<reference evidence="17" key="1">
    <citation type="journal article" date="2020" name="Stud. Mycol.">
        <title>101 Dothideomycetes genomes: a test case for predicting lifestyles and emergence of pathogens.</title>
        <authorList>
            <person name="Haridas S."/>
            <person name="Albert R."/>
            <person name="Binder M."/>
            <person name="Bloem J."/>
            <person name="Labutti K."/>
            <person name="Salamov A."/>
            <person name="Andreopoulos B."/>
            <person name="Baker S."/>
            <person name="Barry K."/>
            <person name="Bills G."/>
            <person name="Bluhm B."/>
            <person name="Cannon C."/>
            <person name="Castanera R."/>
            <person name="Culley D."/>
            <person name="Daum C."/>
            <person name="Ezra D."/>
            <person name="Gonzalez J."/>
            <person name="Henrissat B."/>
            <person name="Kuo A."/>
            <person name="Liang C."/>
            <person name="Lipzen A."/>
            <person name="Lutzoni F."/>
            <person name="Magnuson J."/>
            <person name="Mondo S."/>
            <person name="Nolan M."/>
            <person name="Ohm R."/>
            <person name="Pangilinan J."/>
            <person name="Park H.-J."/>
            <person name="Ramirez L."/>
            <person name="Alfaro M."/>
            <person name="Sun H."/>
            <person name="Tritt A."/>
            <person name="Yoshinaga Y."/>
            <person name="Zwiers L.-H."/>
            <person name="Turgeon B."/>
            <person name="Goodwin S."/>
            <person name="Spatafora J."/>
            <person name="Crous P."/>
            <person name="Grigoriev I."/>
        </authorList>
    </citation>
    <scope>NUCLEOTIDE SEQUENCE</scope>
    <source>
        <strain evidence="17">CBS 675.92</strain>
    </source>
</reference>
<feature type="domain" description="BCS1 N-terminal" evidence="16">
    <location>
        <begin position="59"/>
        <end position="260"/>
    </location>
</feature>
<evidence type="ECO:0000256" key="11">
    <source>
        <dbReference type="ARBA" id="ARBA00048778"/>
    </source>
</evidence>
<dbReference type="InterPro" id="IPR003959">
    <property type="entry name" value="ATPase_AAA_core"/>
</dbReference>
<evidence type="ECO:0000313" key="17">
    <source>
        <dbReference type="EMBL" id="KAF1951613.1"/>
    </source>
</evidence>
<keyword evidence="9" id="KW-0496">Mitochondrion</keyword>
<keyword evidence="5" id="KW-0999">Mitochondrion inner membrane</keyword>
<feature type="region of interest" description="Disordered" evidence="13">
    <location>
        <begin position="585"/>
        <end position="605"/>
    </location>
</feature>
<dbReference type="AlphaFoldDB" id="A0A6A5TFL8"/>
<feature type="compositionally biased region" description="Low complexity" evidence="13">
    <location>
        <begin position="372"/>
        <end position="386"/>
    </location>
</feature>
<dbReference type="InterPro" id="IPR003960">
    <property type="entry name" value="ATPase_AAA_CS"/>
</dbReference>
<dbReference type="Pfam" id="PF08740">
    <property type="entry name" value="BCS1_N"/>
    <property type="match status" value="1"/>
</dbReference>
<evidence type="ECO:0000313" key="18">
    <source>
        <dbReference type="Proteomes" id="UP000800035"/>
    </source>
</evidence>
<evidence type="ECO:0000256" key="1">
    <source>
        <dbReference type="ARBA" id="ARBA00004434"/>
    </source>
</evidence>
<dbReference type="InterPro" id="IPR027417">
    <property type="entry name" value="P-loop_NTPase"/>
</dbReference>
<evidence type="ECO:0000256" key="7">
    <source>
        <dbReference type="ARBA" id="ARBA00022840"/>
    </source>
</evidence>
<evidence type="ECO:0000256" key="4">
    <source>
        <dbReference type="ARBA" id="ARBA00022741"/>
    </source>
</evidence>
<keyword evidence="10 14" id="KW-0472">Membrane</keyword>
<evidence type="ECO:0000256" key="12">
    <source>
        <dbReference type="RuleBase" id="RU003651"/>
    </source>
</evidence>
<dbReference type="Gene3D" id="3.40.50.300">
    <property type="entry name" value="P-loop containing nucleotide triphosphate hydrolases"/>
    <property type="match status" value="1"/>
</dbReference>
<dbReference type="Proteomes" id="UP000800035">
    <property type="component" value="Unassembled WGS sequence"/>
</dbReference>
<evidence type="ECO:0000256" key="13">
    <source>
        <dbReference type="SAM" id="MobiDB-lite"/>
    </source>
</evidence>
<keyword evidence="6 17" id="KW-0378">Hydrolase</keyword>
<accession>A0A6A5TFL8</accession>
<evidence type="ECO:0000256" key="2">
    <source>
        <dbReference type="ARBA" id="ARBA00007448"/>
    </source>
</evidence>
<evidence type="ECO:0000256" key="5">
    <source>
        <dbReference type="ARBA" id="ARBA00022792"/>
    </source>
</evidence>
<dbReference type="SMART" id="SM01024">
    <property type="entry name" value="BCS1_N"/>
    <property type="match status" value="1"/>
</dbReference>
<feature type="compositionally biased region" description="Basic and acidic residues" evidence="13">
    <location>
        <begin position="234"/>
        <end position="250"/>
    </location>
</feature>
<dbReference type="InterPro" id="IPR003593">
    <property type="entry name" value="AAA+_ATPase"/>
</dbReference>
<comment type="similarity">
    <text evidence="2">Belongs to the AAA ATPase family. BCS1 subfamily.</text>
</comment>
<proteinExistence type="inferred from homology"/>
<dbReference type="Pfam" id="PF25426">
    <property type="entry name" value="AAA_lid_BCS1"/>
    <property type="match status" value="1"/>
</dbReference>
<evidence type="ECO:0000256" key="14">
    <source>
        <dbReference type="SAM" id="Phobius"/>
    </source>
</evidence>
<evidence type="ECO:0000256" key="6">
    <source>
        <dbReference type="ARBA" id="ARBA00022801"/>
    </source>
</evidence>
<feature type="compositionally biased region" description="Low complexity" evidence="13">
    <location>
        <begin position="494"/>
        <end position="511"/>
    </location>
</feature>
<dbReference type="EMBL" id="ML977016">
    <property type="protein sequence ID" value="KAF1951613.1"/>
    <property type="molecule type" value="Genomic_DNA"/>
</dbReference>
<evidence type="ECO:0000259" key="16">
    <source>
        <dbReference type="SMART" id="SM01024"/>
    </source>
</evidence>
<feature type="transmembrane region" description="Helical" evidence="14">
    <location>
        <begin position="42"/>
        <end position="65"/>
    </location>
</feature>
<organism evidence="17 18">
    <name type="scientific">Byssothecium circinans</name>
    <dbReference type="NCBI Taxonomy" id="147558"/>
    <lineage>
        <taxon>Eukaryota</taxon>
        <taxon>Fungi</taxon>
        <taxon>Dikarya</taxon>
        <taxon>Ascomycota</taxon>
        <taxon>Pezizomycotina</taxon>
        <taxon>Dothideomycetes</taxon>
        <taxon>Pleosporomycetidae</taxon>
        <taxon>Pleosporales</taxon>
        <taxon>Massarineae</taxon>
        <taxon>Massarinaceae</taxon>
        <taxon>Byssothecium</taxon>
    </lineage>
</organism>
<gene>
    <name evidence="17" type="ORF">CC80DRAFT_480893</name>
</gene>
<name>A0A6A5TFL8_9PLEO</name>
<dbReference type="PANTHER" id="PTHR23070">
    <property type="entry name" value="BCS1 AAA-TYPE ATPASE"/>
    <property type="match status" value="1"/>
</dbReference>
<dbReference type="InterPro" id="IPR014851">
    <property type="entry name" value="BCS1_N"/>
</dbReference>
<feature type="region of interest" description="Disordered" evidence="13">
    <location>
        <begin position="233"/>
        <end position="255"/>
    </location>
</feature>
<comment type="subcellular location">
    <subcellularLocation>
        <location evidence="1">Mitochondrion inner membrane</location>
        <topology evidence="1">Single-pass membrane protein</topology>
    </subcellularLocation>
</comment>
<dbReference type="GO" id="GO:0005743">
    <property type="term" value="C:mitochondrial inner membrane"/>
    <property type="evidence" value="ECO:0007669"/>
    <property type="project" value="UniProtKB-SubCell"/>
</dbReference>
<evidence type="ECO:0000256" key="9">
    <source>
        <dbReference type="ARBA" id="ARBA00023128"/>
    </source>
</evidence>
<protein>
    <submittedName>
        <fullName evidence="17">P-loop containing nucleoside triphosphate hydrolase protein</fullName>
    </submittedName>
</protein>
<keyword evidence="3 14" id="KW-0812">Transmembrane</keyword>
<sequence length="605" mass="68144">MDISGFQKLNFDSLLASNETLHSVPSMLLESLIPGYGFFSTIIWRLFGFDIGLVVSGCLVVFGLVKGGQSLYYRAYYAFSSYFTSSVVIEDDDTLFNQIMEWLAEQRMTAISRDLVAVTKWVSAYEDSDEERNARDEDVLDESGIFNYEKWASNIPPRYEPNFGSDTFTYNGRRYMFSRERREKPKSLWNNSDSQFLVIRCFGRKTEPLKELLNHVKRWTLTKENKLTYVYRPAPKEEGGGGESGWDRQSCRPSRPMSTVSLDLRQKADIVMDINEYLHPASARWYAARGIPYRRGYLFHGPPGTGKTSLSFALAGIFGLDIYCISLMEIGLTESALNKLFTRLPRRCIVLLEDIDSAGLRRADDPTPAPASITDVSDSSSDSTTSEDGLLKIGKQDAVKAKLKQPHSGGFKSLISLSGLLNTIDGAASHEGRVLIMTTNCPEKLDPALIRPGRVDLQVHFTLSTRDQTRDIFKRMYSTVRDEKPSPPTKRSTKTSPSSPSESKSTSSPTKAKAKSIFSSKREDEEFLDLLSRDAVQDIVAPESLGKMAEEFASKVPEGTFSPAEIQGFLLTRKKEPRRAVREVEGWRDGALEKRREESKRRERV</sequence>
<feature type="domain" description="AAA+ ATPase" evidence="15">
    <location>
        <begin position="293"/>
        <end position="465"/>
    </location>
</feature>
<dbReference type="GO" id="GO:0005524">
    <property type="term" value="F:ATP binding"/>
    <property type="evidence" value="ECO:0007669"/>
    <property type="project" value="UniProtKB-KW"/>
</dbReference>
<dbReference type="SUPFAM" id="SSF52540">
    <property type="entry name" value="P-loop containing nucleoside triphosphate hydrolases"/>
    <property type="match status" value="1"/>
</dbReference>
<dbReference type="Pfam" id="PF00004">
    <property type="entry name" value="AAA"/>
    <property type="match status" value="2"/>
</dbReference>
<keyword evidence="4 12" id="KW-0547">Nucleotide-binding</keyword>
<keyword evidence="7 12" id="KW-0067">ATP-binding</keyword>
<evidence type="ECO:0000256" key="10">
    <source>
        <dbReference type="ARBA" id="ARBA00023136"/>
    </source>
</evidence>
<keyword evidence="18" id="KW-1185">Reference proteome</keyword>
<evidence type="ECO:0000256" key="3">
    <source>
        <dbReference type="ARBA" id="ARBA00022692"/>
    </source>
</evidence>
<comment type="catalytic activity">
    <reaction evidence="11">
        <text>ATP + H2O = ADP + phosphate + H(+)</text>
        <dbReference type="Rhea" id="RHEA:13065"/>
        <dbReference type="ChEBI" id="CHEBI:15377"/>
        <dbReference type="ChEBI" id="CHEBI:15378"/>
        <dbReference type="ChEBI" id="CHEBI:30616"/>
        <dbReference type="ChEBI" id="CHEBI:43474"/>
        <dbReference type="ChEBI" id="CHEBI:456216"/>
    </reaction>
    <physiologicalReaction direction="left-to-right" evidence="11">
        <dbReference type="Rhea" id="RHEA:13066"/>
    </physiologicalReaction>
</comment>
<evidence type="ECO:0000259" key="15">
    <source>
        <dbReference type="SMART" id="SM00382"/>
    </source>
</evidence>
<dbReference type="GO" id="GO:0016887">
    <property type="term" value="F:ATP hydrolysis activity"/>
    <property type="evidence" value="ECO:0007669"/>
    <property type="project" value="InterPro"/>
</dbReference>
<dbReference type="PROSITE" id="PS00674">
    <property type="entry name" value="AAA"/>
    <property type="match status" value="1"/>
</dbReference>